<dbReference type="InterPro" id="IPR024361">
    <property type="entry name" value="BACON"/>
</dbReference>
<dbReference type="AlphaFoldDB" id="A0A9D9N9F0"/>
<dbReference type="PROSITE" id="PS51257">
    <property type="entry name" value="PROKAR_LIPOPROTEIN"/>
    <property type="match status" value="1"/>
</dbReference>
<feature type="chain" id="PRO_5038833471" evidence="1">
    <location>
        <begin position="23"/>
        <end position="372"/>
    </location>
</feature>
<keyword evidence="1" id="KW-0732">Signal</keyword>
<gene>
    <name evidence="3" type="ORF">IAB93_03525</name>
</gene>
<dbReference type="Gene3D" id="2.60.40.10">
    <property type="entry name" value="Immunoglobulins"/>
    <property type="match status" value="1"/>
</dbReference>
<dbReference type="Proteomes" id="UP000823597">
    <property type="component" value="Unassembled WGS sequence"/>
</dbReference>
<comment type="caution">
    <text evidence="3">The sequence shown here is derived from an EMBL/GenBank/DDBJ whole genome shotgun (WGS) entry which is preliminary data.</text>
</comment>
<protein>
    <submittedName>
        <fullName evidence="3">BACON domain-containing protein</fullName>
    </submittedName>
</protein>
<organism evidence="3 4">
    <name type="scientific">Candidatus Merdivivens pullistercoris</name>
    <dbReference type="NCBI Taxonomy" id="2840873"/>
    <lineage>
        <taxon>Bacteria</taxon>
        <taxon>Pseudomonadati</taxon>
        <taxon>Bacteroidota</taxon>
        <taxon>Bacteroidia</taxon>
        <taxon>Bacteroidales</taxon>
        <taxon>Muribaculaceae</taxon>
        <taxon>Muribaculaceae incertae sedis</taxon>
        <taxon>Candidatus Merdivivens</taxon>
    </lineage>
</organism>
<feature type="domain" description="BACON" evidence="2">
    <location>
        <begin position="75"/>
        <end position="117"/>
    </location>
</feature>
<sequence>MKKHIYFLAAVFSAVFFSVSCEENTGVDPVPGQEPVFTSTIEGGSMEVTADGGEYTITYNIENPAEDGTVRASAGQKDWIGGLNCETPGIITFTVSPNESEEERQGTITAIYEYSSGDPQTFETVILQAGVSKQEPIEDPFTIEVPEEEITSSSARVISSCIDPNLWWCTQIMRKVDFEEKVGDKSNMGNYLLETLNNDAALNGYESISDYLPSFLNFGAYTDDYEYSKLTSETEFMTYSVGMDLDGNFTTDFYWGPEFKTKEIEIGGLTFDIEVSAGSTSAVLNVYPSDQSAYFLATAIETTLDKTDEEIMQEIVDEYGYVLGLLAYMGNTLGIEVNDLAPATEYYAIAFGVEIWDYTFNSAMTKVEFMTK</sequence>
<evidence type="ECO:0000313" key="4">
    <source>
        <dbReference type="Proteomes" id="UP000823597"/>
    </source>
</evidence>
<reference evidence="3" key="2">
    <citation type="journal article" date="2021" name="PeerJ">
        <title>Extensive microbial diversity within the chicken gut microbiome revealed by metagenomics and culture.</title>
        <authorList>
            <person name="Gilroy R."/>
            <person name="Ravi A."/>
            <person name="Getino M."/>
            <person name="Pursley I."/>
            <person name="Horton D.L."/>
            <person name="Alikhan N.F."/>
            <person name="Baker D."/>
            <person name="Gharbi K."/>
            <person name="Hall N."/>
            <person name="Watson M."/>
            <person name="Adriaenssens E.M."/>
            <person name="Foster-Nyarko E."/>
            <person name="Jarju S."/>
            <person name="Secka A."/>
            <person name="Antonio M."/>
            <person name="Oren A."/>
            <person name="Chaudhuri R.R."/>
            <person name="La Ragione R."/>
            <person name="Hildebrand F."/>
            <person name="Pallen M.J."/>
        </authorList>
    </citation>
    <scope>NUCLEOTIDE SEQUENCE</scope>
    <source>
        <strain evidence="3">10037</strain>
    </source>
</reference>
<dbReference type="InterPro" id="IPR013783">
    <property type="entry name" value="Ig-like_fold"/>
</dbReference>
<dbReference type="EMBL" id="JADIME010000037">
    <property type="protein sequence ID" value="MBO8465049.1"/>
    <property type="molecule type" value="Genomic_DNA"/>
</dbReference>
<dbReference type="Pfam" id="PF13004">
    <property type="entry name" value="BACON"/>
    <property type="match status" value="1"/>
</dbReference>
<evidence type="ECO:0000313" key="3">
    <source>
        <dbReference type="EMBL" id="MBO8465049.1"/>
    </source>
</evidence>
<evidence type="ECO:0000256" key="1">
    <source>
        <dbReference type="SAM" id="SignalP"/>
    </source>
</evidence>
<proteinExistence type="predicted"/>
<name>A0A9D9N9F0_9BACT</name>
<accession>A0A9D9N9F0</accession>
<reference evidence="3" key="1">
    <citation type="submission" date="2020-10" db="EMBL/GenBank/DDBJ databases">
        <authorList>
            <person name="Gilroy R."/>
        </authorList>
    </citation>
    <scope>NUCLEOTIDE SEQUENCE</scope>
    <source>
        <strain evidence="3">10037</strain>
    </source>
</reference>
<feature type="signal peptide" evidence="1">
    <location>
        <begin position="1"/>
        <end position="22"/>
    </location>
</feature>
<evidence type="ECO:0000259" key="2">
    <source>
        <dbReference type="Pfam" id="PF13004"/>
    </source>
</evidence>